<feature type="coiled-coil region" evidence="1">
    <location>
        <begin position="334"/>
        <end position="361"/>
    </location>
</feature>
<dbReference type="OrthoDB" id="21214at2759"/>
<dbReference type="AlphaFoldDB" id="A0A421DBM0"/>
<sequence length="489" mass="53929">MEGMENDDSSAPDTVTSEDDRSCVSDTPALDSFGDGVPPASPKLDCPPLASPAARELELDPSLPQAPPEEFFSLESLTDSPLFSQTRQSGTIDASTSPEDSKAPFVRGHRRRSTHVSRRDLEKFREEVLGIVEDRSLWSEEVGGSPASINPSTLDALNTAFASASMSMNSGSGIPSNNSGPGMFSNYVDNTGNSANLPNASRQSMSPAMPSPSTQVNGGGMPGMNAGIPMNAGHQMDLHHLYEMVLELSEVLKNNRETTKSIVSTAEEIMVRWSDREGYTVALRICCLDVSLTRLQKRASSEGTSPSLQQVNGEISGRNPSLPLSLEYQKPLTVSTLAARIAELERALAKEKRLVEILKQEQVENTKLIGEYEAAVGTMVEQIRNYCQNNNMNYLAQKRHYNNLLQAERDAHLESRLDRDHWHAQTMKCAEMIRTAYRLRCEEEELPIRIVSGLQNEVRAYRNALGMEPEKPEEEYGWEILKDAPPSVD</sequence>
<keyword evidence="4" id="KW-1185">Reference proteome</keyword>
<feature type="region of interest" description="Disordered" evidence="2">
    <location>
        <begin position="1"/>
        <end position="69"/>
    </location>
</feature>
<dbReference type="PANTHER" id="PTHR39472">
    <property type="entry name" value="EXPRESSED PROTEIN"/>
    <property type="match status" value="1"/>
</dbReference>
<protein>
    <submittedName>
        <fullName evidence="3">Uncharacterized protein</fullName>
    </submittedName>
</protein>
<dbReference type="STRING" id="1245748.A0A421DBM0"/>
<evidence type="ECO:0000256" key="2">
    <source>
        <dbReference type="SAM" id="MobiDB-lite"/>
    </source>
</evidence>
<gene>
    <name evidence="3" type="ORF">CFD26_105437</name>
</gene>
<accession>A0A421DBM0</accession>
<keyword evidence="1" id="KW-0175">Coiled coil</keyword>
<dbReference type="Proteomes" id="UP000215289">
    <property type="component" value="Unassembled WGS sequence"/>
</dbReference>
<feature type="compositionally biased region" description="Polar residues" evidence="2">
    <location>
        <begin position="86"/>
        <end position="98"/>
    </location>
</feature>
<comment type="caution">
    <text evidence="3">The sequence shown here is derived from an EMBL/GenBank/DDBJ whole genome shotgun (WGS) entry which is preliminary data.</text>
</comment>
<name>A0A421DBM0_9EURO</name>
<proteinExistence type="predicted"/>
<dbReference type="EMBL" id="NIDN02000029">
    <property type="protein sequence ID" value="RLL99551.1"/>
    <property type="molecule type" value="Genomic_DNA"/>
</dbReference>
<reference evidence="3 4" key="1">
    <citation type="submission" date="2018-08" db="EMBL/GenBank/DDBJ databases">
        <title>Draft genome sequences of two Aspergillus turcosus clinical strains isolated from bronchoalveolar lavage fluid: one azole-susceptible and the other azole-resistant.</title>
        <authorList>
            <person name="Parent-Michaud M."/>
            <person name="Dufresne P.J."/>
            <person name="Fournier E."/>
            <person name="Martineau C."/>
            <person name="Moreira S."/>
            <person name="Perkins V."/>
            <person name="De Repentigny L."/>
            <person name="Dufresne S.F."/>
        </authorList>
    </citation>
    <scope>NUCLEOTIDE SEQUENCE [LARGE SCALE GENOMIC DNA]</scope>
    <source>
        <strain evidence="3">HMR AF 1038</strain>
    </source>
</reference>
<feature type="compositionally biased region" description="Acidic residues" evidence="2">
    <location>
        <begin position="1"/>
        <end position="10"/>
    </location>
</feature>
<dbReference type="PANTHER" id="PTHR39472:SF1">
    <property type="entry name" value="EXPRESSED PROTEIN"/>
    <property type="match status" value="1"/>
</dbReference>
<organism evidence="3 4">
    <name type="scientific">Aspergillus turcosus</name>
    <dbReference type="NCBI Taxonomy" id="1245748"/>
    <lineage>
        <taxon>Eukaryota</taxon>
        <taxon>Fungi</taxon>
        <taxon>Dikarya</taxon>
        <taxon>Ascomycota</taxon>
        <taxon>Pezizomycotina</taxon>
        <taxon>Eurotiomycetes</taxon>
        <taxon>Eurotiomycetidae</taxon>
        <taxon>Eurotiales</taxon>
        <taxon>Aspergillaceae</taxon>
        <taxon>Aspergillus</taxon>
        <taxon>Aspergillus subgen. Fumigati</taxon>
    </lineage>
</organism>
<evidence type="ECO:0000313" key="3">
    <source>
        <dbReference type="EMBL" id="RLL99551.1"/>
    </source>
</evidence>
<evidence type="ECO:0000313" key="4">
    <source>
        <dbReference type="Proteomes" id="UP000215289"/>
    </source>
</evidence>
<feature type="region of interest" description="Disordered" evidence="2">
    <location>
        <begin position="86"/>
        <end position="111"/>
    </location>
</feature>
<evidence type="ECO:0000256" key="1">
    <source>
        <dbReference type="SAM" id="Coils"/>
    </source>
</evidence>